<evidence type="ECO:0000256" key="3">
    <source>
        <dbReference type="ARBA" id="ARBA00023004"/>
    </source>
</evidence>
<dbReference type="SFLD" id="SFLDG01067">
    <property type="entry name" value="SPASM/twitch_domain_containing"/>
    <property type="match status" value="1"/>
</dbReference>
<dbReference type="PANTHER" id="PTHR11228:SF7">
    <property type="entry name" value="PQQA PEPTIDE CYCLASE"/>
    <property type="match status" value="1"/>
</dbReference>
<protein>
    <submittedName>
        <fullName evidence="6">Radical SAM domain-containing protein</fullName>
    </submittedName>
</protein>
<dbReference type="InterPro" id="IPR013785">
    <property type="entry name" value="Aldolase_TIM"/>
</dbReference>
<dbReference type="PROSITE" id="PS51918">
    <property type="entry name" value="RADICAL_SAM"/>
    <property type="match status" value="1"/>
</dbReference>
<evidence type="ECO:0000313" key="6">
    <source>
        <dbReference type="EMBL" id="EQD74554.1"/>
    </source>
</evidence>
<evidence type="ECO:0000256" key="1">
    <source>
        <dbReference type="ARBA" id="ARBA00022691"/>
    </source>
</evidence>
<dbReference type="InterPro" id="IPR050377">
    <property type="entry name" value="Radical_SAM_PqqE_MftC-like"/>
</dbReference>
<evidence type="ECO:0000256" key="4">
    <source>
        <dbReference type="ARBA" id="ARBA00023014"/>
    </source>
</evidence>
<keyword evidence="4" id="KW-0411">Iron-sulfur</keyword>
<dbReference type="AlphaFoldDB" id="T1CZ28"/>
<feature type="domain" description="Radical SAM core" evidence="5">
    <location>
        <begin position="13"/>
        <end position="215"/>
    </location>
</feature>
<dbReference type="InterPro" id="IPR007197">
    <property type="entry name" value="rSAM"/>
</dbReference>
<name>T1CZ28_9ZZZZ</name>
<dbReference type="SUPFAM" id="SSF102114">
    <property type="entry name" value="Radical SAM enzymes"/>
    <property type="match status" value="1"/>
</dbReference>
<proteinExistence type="predicted"/>
<comment type="caution">
    <text evidence="6">The sequence shown here is derived from an EMBL/GenBank/DDBJ whole genome shotgun (WGS) entry which is preliminary data.</text>
</comment>
<dbReference type="GO" id="GO:0051536">
    <property type="term" value="F:iron-sulfur cluster binding"/>
    <property type="evidence" value="ECO:0007669"/>
    <property type="project" value="UniProtKB-KW"/>
</dbReference>
<accession>T1CZ28</accession>
<sequence>MLSRGFRRQFRLWRGEKLPLIAGHKLLYRCNLECDMCPFWRRPDEELLDLNAERRLMAKLADGGVLFLGFEGGEPLLRHDLPAILGEAHERFHTSLVTNGFLLAHRIGEFARSLDFLFVSLDGIGELHDRLRGIPGSFDRAVQGLRVARERLPVAINSTLTRHNLHHALPLVDLARSLGVKVNFQVAFDYSTAGSLSPSGSALRATLTTLLELKR</sequence>
<dbReference type="GO" id="GO:0046872">
    <property type="term" value="F:metal ion binding"/>
    <property type="evidence" value="ECO:0007669"/>
    <property type="project" value="UniProtKB-KW"/>
</dbReference>
<reference evidence="6" key="2">
    <citation type="journal article" date="2014" name="ISME J.">
        <title>Microbial stratification in low pH oxic and suboxic macroscopic growths along an acid mine drainage.</title>
        <authorList>
            <person name="Mendez-Garcia C."/>
            <person name="Mesa V."/>
            <person name="Sprenger R.R."/>
            <person name="Richter M."/>
            <person name="Diez M.S."/>
            <person name="Solano J."/>
            <person name="Bargiela R."/>
            <person name="Golyshina O.V."/>
            <person name="Manteca A."/>
            <person name="Ramos J.L."/>
            <person name="Gallego J.R."/>
            <person name="Llorente I."/>
            <person name="Martins Dos Santos V.A."/>
            <person name="Jensen O.N."/>
            <person name="Pelaez A.I."/>
            <person name="Sanchez J."/>
            <person name="Ferrer M."/>
        </authorList>
    </citation>
    <scope>NUCLEOTIDE SEQUENCE</scope>
</reference>
<dbReference type="PANTHER" id="PTHR11228">
    <property type="entry name" value="RADICAL SAM DOMAIN PROTEIN"/>
    <property type="match status" value="1"/>
</dbReference>
<dbReference type="SFLD" id="SFLDS00029">
    <property type="entry name" value="Radical_SAM"/>
    <property type="match status" value="1"/>
</dbReference>
<dbReference type="GO" id="GO:0006783">
    <property type="term" value="P:heme biosynthetic process"/>
    <property type="evidence" value="ECO:0007669"/>
    <property type="project" value="TreeGrafter"/>
</dbReference>
<feature type="non-terminal residue" evidence="6">
    <location>
        <position position="215"/>
    </location>
</feature>
<keyword evidence="2" id="KW-0479">Metal-binding</keyword>
<dbReference type="EMBL" id="AUZY01001556">
    <property type="protein sequence ID" value="EQD74554.1"/>
    <property type="molecule type" value="Genomic_DNA"/>
</dbReference>
<dbReference type="InterPro" id="IPR058240">
    <property type="entry name" value="rSAM_sf"/>
</dbReference>
<gene>
    <name evidence="6" type="ORF">B1B_02603</name>
</gene>
<evidence type="ECO:0000259" key="5">
    <source>
        <dbReference type="PROSITE" id="PS51918"/>
    </source>
</evidence>
<evidence type="ECO:0000256" key="2">
    <source>
        <dbReference type="ARBA" id="ARBA00022723"/>
    </source>
</evidence>
<keyword evidence="1" id="KW-0949">S-adenosyl-L-methionine</keyword>
<dbReference type="Pfam" id="PF04055">
    <property type="entry name" value="Radical_SAM"/>
    <property type="match status" value="1"/>
</dbReference>
<organism evidence="6">
    <name type="scientific">mine drainage metagenome</name>
    <dbReference type="NCBI Taxonomy" id="410659"/>
    <lineage>
        <taxon>unclassified sequences</taxon>
        <taxon>metagenomes</taxon>
        <taxon>ecological metagenomes</taxon>
    </lineage>
</organism>
<dbReference type="Gene3D" id="3.20.20.70">
    <property type="entry name" value="Aldolase class I"/>
    <property type="match status" value="1"/>
</dbReference>
<dbReference type="GO" id="GO:0003824">
    <property type="term" value="F:catalytic activity"/>
    <property type="evidence" value="ECO:0007669"/>
    <property type="project" value="InterPro"/>
</dbReference>
<reference evidence="6" key="1">
    <citation type="submission" date="2013-08" db="EMBL/GenBank/DDBJ databases">
        <authorList>
            <person name="Mendez C."/>
            <person name="Richter M."/>
            <person name="Ferrer M."/>
            <person name="Sanchez J."/>
        </authorList>
    </citation>
    <scope>NUCLEOTIDE SEQUENCE</scope>
</reference>
<keyword evidence="3" id="KW-0408">Iron</keyword>
<dbReference type="CDD" id="cd01335">
    <property type="entry name" value="Radical_SAM"/>
    <property type="match status" value="1"/>
</dbReference>